<accession>A0AAD1WYX3</accession>
<sequence>VFPFMRRQRHSSPSPAFMLPQGEDTRTDIEGRAMSPAATSQFCFSNNPLALLPENSLPVCPEERHFCSLPGPSSICLEAPPTSALTHPSTNGSERNDLPHGCQVYVADPVIPTLESSRKKSLEQNSQNEEASTAL</sequence>
<proteinExistence type="predicted"/>
<dbReference type="AlphaFoldDB" id="A0AAD1WYX3"/>
<feature type="region of interest" description="Disordered" evidence="1">
    <location>
        <begin position="80"/>
        <end position="100"/>
    </location>
</feature>
<dbReference type="EMBL" id="CAKOES020000157">
    <property type="protein sequence ID" value="CAH2330004.1"/>
    <property type="molecule type" value="Genomic_DNA"/>
</dbReference>
<comment type="caution">
    <text evidence="2">The sequence shown here is derived from an EMBL/GenBank/DDBJ whole genome shotgun (WGS) entry which is preliminary data.</text>
</comment>
<feature type="region of interest" description="Disordered" evidence="1">
    <location>
        <begin position="1"/>
        <end position="22"/>
    </location>
</feature>
<feature type="compositionally biased region" description="Polar residues" evidence="1">
    <location>
        <begin position="83"/>
        <end position="93"/>
    </location>
</feature>
<organism evidence="2 3">
    <name type="scientific">Pelobates cultripes</name>
    <name type="common">Western spadefoot toad</name>
    <dbReference type="NCBI Taxonomy" id="61616"/>
    <lineage>
        <taxon>Eukaryota</taxon>
        <taxon>Metazoa</taxon>
        <taxon>Chordata</taxon>
        <taxon>Craniata</taxon>
        <taxon>Vertebrata</taxon>
        <taxon>Euteleostomi</taxon>
        <taxon>Amphibia</taxon>
        <taxon>Batrachia</taxon>
        <taxon>Anura</taxon>
        <taxon>Pelobatoidea</taxon>
        <taxon>Pelobatidae</taxon>
        <taxon>Pelobates</taxon>
    </lineage>
</organism>
<reference evidence="2" key="1">
    <citation type="submission" date="2022-03" db="EMBL/GenBank/DDBJ databases">
        <authorList>
            <person name="Alioto T."/>
            <person name="Alioto T."/>
            <person name="Gomez Garrido J."/>
        </authorList>
    </citation>
    <scope>NUCLEOTIDE SEQUENCE</scope>
</reference>
<feature type="compositionally biased region" description="Basic residues" evidence="1">
    <location>
        <begin position="1"/>
        <end position="10"/>
    </location>
</feature>
<feature type="compositionally biased region" description="Polar residues" evidence="1">
    <location>
        <begin position="123"/>
        <end position="135"/>
    </location>
</feature>
<evidence type="ECO:0000313" key="2">
    <source>
        <dbReference type="EMBL" id="CAH2330004.1"/>
    </source>
</evidence>
<feature type="region of interest" description="Disordered" evidence="1">
    <location>
        <begin position="116"/>
        <end position="135"/>
    </location>
</feature>
<protein>
    <submittedName>
        <fullName evidence="2">Regulator of G- signaling 11 isoform X1</fullName>
    </submittedName>
</protein>
<evidence type="ECO:0000313" key="3">
    <source>
        <dbReference type="Proteomes" id="UP001295444"/>
    </source>
</evidence>
<gene>
    <name evidence="2" type="ORF">PECUL_23A042819</name>
</gene>
<evidence type="ECO:0000256" key="1">
    <source>
        <dbReference type="SAM" id="MobiDB-lite"/>
    </source>
</evidence>
<name>A0AAD1WYX3_PELCU</name>
<keyword evidence="3" id="KW-1185">Reference proteome</keyword>
<feature type="non-terminal residue" evidence="2">
    <location>
        <position position="1"/>
    </location>
</feature>
<dbReference type="Proteomes" id="UP001295444">
    <property type="component" value="Unassembled WGS sequence"/>
</dbReference>